<dbReference type="Proteomes" id="UP001157126">
    <property type="component" value="Unassembled WGS sequence"/>
</dbReference>
<dbReference type="PANTHER" id="PTHR30532">
    <property type="entry name" value="IRON III DICITRATE-BINDING PERIPLASMIC PROTEIN"/>
    <property type="match status" value="1"/>
</dbReference>
<comment type="subcellular location">
    <subcellularLocation>
        <location evidence="1">Cell envelope</location>
    </subcellularLocation>
</comment>
<evidence type="ECO:0000313" key="7">
    <source>
        <dbReference type="Proteomes" id="UP001157126"/>
    </source>
</evidence>
<name>A0ABQ6IKP7_9MICO</name>
<organism evidence="6 7">
    <name type="scientific">Mobilicoccus caccae</name>
    <dbReference type="NCBI Taxonomy" id="1859295"/>
    <lineage>
        <taxon>Bacteria</taxon>
        <taxon>Bacillati</taxon>
        <taxon>Actinomycetota</taxon>
        <taxon>Actinomycetes</taxon>
        <taxon>Micrococcales</taxon>
        <taxon>Dermatophilaceae</taxon>
        <taxon>Mobilicoccus</taxon>
    </lineage>
</organism>
<dbReference type="EMBL" id="BSUO01000001">
    <property type="protein sequence ID" value="GMA38321.1"/>
    <property type="molecule type" value="Genomic_DNA"/>
</dbReference>
<dbReference type="Gene3D" id="3.40.50.1980">
    <property type="entry name" value="Nitrogenase molybdenum iron protein domain"/>
    <property type="match status" value="2"/>
</dbReference>
<evidence type="ECO:0000256" key="1">
    <source>
        <dbReference type="ARBA" id="ARBA00004196"/>
    </source>
</evidence>
<dbReference type="PANTHER" id="PTHR30532:SF25">
    <property type="entry name" value="IRON(III) DICITRATE-BINDING PERIPLASMIC PROTEIN"/>
    <property type="match status" value="1"/>
</dbReference>
<dbReference type="InterPro" id="IPR002491">
    <property type="entry name" value="ABC_transptr_periplasmic_BD"/>
</dbReference>
<keyword evidence="7" id="KW-1185">Reference proteome</keyword>
<evidence type="ECO:0000259" key="5">
    <source>
        <dbReference type="Pfam" id="PF01497"/>
    </source>
</evidence>
<protein>
    <recommendedName>
        <fullName evidence="5">Fe/B12 periplasmic-binding domain-containing protein</fullName>
    </recommendedName>
</protein>
<gene>
    <name evidence="6" type="ORF">GCM10025883_03660</name>
</gene>
<dbReference type="SUPFAM" id="SSF53807">
    <property type="entry name" value="Helical backbone' metal receptor"/>
    <property type="match status" value="1"/>
</dbReference>
<feature type="domain" description="Fe/B12 periplasmic-binding" evidence="5">
    <location>
        <begin position="71"/>
        <end position="247"/>
    </location>
</feature>
<reference evidence="7" key="1">
    <citation type="journal article" date="2019" name="Int. J. Syst. Evol. Microbiol.">
        <title>The Global Catalogue of Microorganisms (GCM) 10K type strain sequencing project: providing services to taxonomists for standard genome sequencing and annotation.</title>
        <authorList>
            <consortium name="The Broad Institute Genomics Platform"/>
            <consortium name="The Broad Institute Genome Sequencing Center for Infectious Disease"/>
            <person name="Wu L."/>
            <person name="Ma J."/>
        </authorList>
    </citation>
    <scope>NUCLEOTIDE SEQUENCE [LARGE SCALE GENOMIC DNA]</scope>
    <source>
        <strain evidence="7">NBRC 113072</strain>
    </source>
</reference>
<keyword evidence="4" id="KW-0732">Signal</keyword>
<proteinExistence type="inferred from homology"/>
<dbReference type="RefSeq" id="WP_284302400.1">
    <property type="nucleotide sequence ID" value="NZ_BSUO01000001.1"/>
</dbReference>
<comment type="similarity">
    <text evidence="2">Belongs to the bacterial solute-binding protein 8 family.</text>
</comment>
<evidence type="ECO:0000256" key="4">
    <source>
        <dbReference type="ARBA" id="ARBA00022729"/>
    </source>
</evidence>
<dbReference type="Pfam" id="PF01497">
    <property type="entry name" value="Peripla_BP_2"/>
    <property type="match status" value="1"/>
</dbReference>
<keyword evidence="3" id="KW-0813">Transport</keyword>
<evidence type="ECO:0000313" key="6">
    <source>
        <dbReference type="EMBL" id="GMA38321.1"/>
    </source>
</evidence>
<accession>A0ABQ6IKP7</accession>
<evidence type="ECO:0000256" key="2">
    <source>
        <dbReference type="ARBA" id="ARBA00008814"/>
    </source>
</evidence>
<sequence length="299" mass="31026">MPGSLPDRRSVLRAALFGVGAVGLGACTANPYRSGPSGGGATTGAVPTQATGREVEFQGATYRVPPRATRVVTLGDASLQPVLDVGGPVVATSSIALATMPPSRRPAVREIPVVGRGREGDPITAADVAEHTPDLVFAAEGTPRDLVTEVGRDVPVVLVRTSGEFRRDWQSRVGGVAEILGSDALPGLLASYRGHADRIRQRHAATLERVRVVVLRAWDTERITAYGPDSAIGAIYADAGVRFVPTVQGEAARAAGGEVDDAKANVSRYLQGADIVMLASDYAGGLDAFTGAASRPRTP</sequence>
<comment type="caution">
    <text evidence="6">The sequence shown here is derived from an EMBL/GenBank/DDBJ whole genome shotgun (WGS) entry which is preliminary data.</text>
</comment>
<evidence type="ECO:0000256" key="3">
    <source>
        <dbReference type="ARBA" id="ARBA00022448"/>
    </source>
</evidence>
<dbReference type="InterPro" id="IPR051313">
    <property type="entry name" value="Bact_iron-sidero_bind"/>
</dbReference>